<dbReference type="RefSeq" id="WP_157526887.1">
    <property type="nucleotide sequence ID" value="NZ_CP066775.1"/>
</dbReference>
<protein>
    <submittedName>
        <fullName evidence="1">Uncharacterized protein</fullName>
    </submittedName>
</protein>
<accession>A0A6I4I2W9</accession>
<organism evidence="1 2">
    <name type="scientific">Mucilaginibacter ginkgonis</name>
    <dbReference type="NCBI Taxonomy" id="2682091"/>
    <lineage>
        <taxon>Bacteria</taxon>
        <taxon>Pseudomonadati</taxon>
        <taxon>Bacteroidota</taxon>
        <taxon>Sphingobacteriia</taxon>
        <taxon>Sphingobacteriales</taxon>
        <taxon>Sphingobacteriaceae</taxon>
        <taxon>Mucilaginibacter</taxon>
    </lineage>
</organism>
<dbReference type="Proteomes" id="UP000429232">
    <property type="component" value="Chromosome"/>
</dbReference>
<proteinExistence type="predicted"/>
<dbReference type="EMBL" id="CP066775">
    <property type="protein sequence ID" value="QQL49155.1"/>
    <property type="molecule type" value="Genomic_DNA"/>
</dbReference>
<gene>
    <name evidence="1" type="ORF">GO620_013350</name>
</gene>
<keyword evidence="2" id="KW-1185">Reference proteome</keyword>
<evidence type="ECO:0000313" key="1">
    <source>
        <dbReference type="EMBL" id="QQL49155.1"/>
    </source>
</evidence>
<evidence type="ECO:0000313" key="2">
    <source>
        <dbReference type="Proteomes" id="UP000429232"/>
    </source>
</evidence>
<reference evidence="1 2" key="1">
    <citation type="submission" date="2020-12" db="EMBL/GenBank/DDBJ databases">
        <title>HMF7856_wgs.fasta genome submission.</title>
        <authorList>
            <person name="Kang H."/>
            <person name="Kim H."/>
            <person name="Joh K."/>
        </authorList>
    </citation>
    <scope>NUCLEOTIDE SEQUENCE [LARGE SCALE GENOMIC DNA]</scope>
    <source>
        <strain evidence="1 2">HMF7856</strain>
    </source>
</reference>
<sequence length="204" mass="22224">MKTASDMIPPQEDGRATDFTAQKTFADISEAHDFYKKSVARLFNVNEWHNYAGPGSSKFQLFNNQGDPTGGYVVEGALIAIDLPIPGSNAGDGLEWVMVEQIDTLESPQGDEEFVTITVRPIPEPHNTDAQIAHFYKEVSTSTFIVKRIGCTVTAGVHGRNEMPNNNGVGMHDKIRNTIVALSARIGLAGPQWKKLVNGLIGDI</sequence>
<dbReference type="KEGG" id="mgik:GO620_013350"/>
<dbReference type="AlphaFoldDB" id="A0A6I4I2W9"/>
<name>A0A6I4I2W9_9SPHI</name>